<keyword evidence="12" id="KW-0407">Ion channel</keyword>
<evidence type="ECO:0000256" key="8">
    <source>
        <dbReference type="ARBA" id="ARBA00022837"/>
    </source>
</evidence>
<feature type="transmembrane region" description="Helical" evidence="15">
    <location>
        <begin position="469"/>
        <end position="491"/>
    </location>
</feature>
<feature type="region of interest" description="Disordered" evidence="14">
    <location>
        <begin position="1"/>
        <end position="47"/>
    </location>
</feature>
<evidence type="ECO:0000256" key="4">
    <source>
        <dbReference type="ARBA" id="ARBA00022568"/>
    </source>
</evidence>
<evidence type="ECO:0000256" key="3">
    <source>
        <dbReference type="ARBA" id="ARBA00022475"/>
    </source>
</evidence>
<dbReference type="InterPro" id="IPR024862">
    <property type="entry name" value="TRPV"/>
</dbReference>
<evidence type="ECO:0000256" key="12">
    <source>
        <dbReference type="ARBA" id="ARBA00023303"/>
    </source>
</evidence>
<dbReference type="EMBL" id="RQTK01000028">
    <property type="protein sequence ID" value="RUS90621.1"/>
    <property type="molecule type" value="Genomic_DNA"/>
</dbReference>
<keyword evidence="10" id="KW-0406">Ion transport</keyword>
<dbReference type="PROSITE" id="PS50088">
    <property type="entry name" value="ANK_REPEAT"/>
    <property type="match status" value="1"/>
</dbReference>
<protein>
    <recommendedName>
        <fullName evidence="16">Ion transport domain-containing protein</fullName>
    </recommendedName>
</protein>
<feature type="transmembrane region" description="Helical" evidence="15">
    <location>
        <begin position="332"/>
        <end position="355"/>
    </location>
</feature>
<keyword evidence="2" id="KW-0813">Transport</keyword>
<proteinExistence type="predicted"/>
<dbReference type="GO" id="GO:0098703">
    <property type="term" value="P:calcium ion import across plasma membrane"/>
    <property type="evidence" value="ECO:0007669"/>
    <property type="project" value="TreeGrafter"/>
</dbReference>
<evidence type="ECO:0000313" key="17">
    <source>
        <dbReference type="EMBL" id="RUS90621.1"/>
    </source>
</evidence>
<comment type="caution">
    <text evidence="17">The sequence shown here is derived from an EMBL/GenBank/DDBJ whole genome shotgun (WGS) entry which is preliminary data.</text>
</comment>
<dbReference type="InterPro" id="IPR036770">
    <property type="entry name" value="Ankyrin_rpt-contain_sf"/>
</dbReference>
<dbReference type="Gene3D" id="1.25.40.20">
    <property type="entry name" value="Ankyrin repeat-containing domain"/>
    <property type="match status" value="1"/>
</dbReference>
<gene>
    <name evidence="17" type="ORF">EGW08_001618</name>
</gene>
<feature type="transmembrane region" description="Helical" evidence="15">
    <location>
        <begin position="532"/>
        <end position="556"/>
    </location>
</feature>
<dbReference type="OrthoDB" id="6080847at2759"/>
<evidence type="ECO:0000256" key="13">
    <source>
        <dbReference type="PROSITE-ProRule" id="PRU00023"/>
    </source>
</evidence>
<name>A0A3S1BKU6_ELYCH</name>
<keyword evidence="11 15" id="KW-0472">Membrane</keyword>
<evidence type="ECO:0000256" key="2">
    <source>
        <dbReference type="ARBA" id="ARBA00022448"/>
    </source>
</evidence>
<dbReference type="Proteomes" id="UP000271974">
    <property type="component" value="Unassembled WGS sequence"/>
</dbReference>
<keyword evidence="4" id="KW-0109">Calcium transport</keyword>
<accession>A0A3S1BKU6</accession>
<dbReference type="InterPro" id="IPR002110">
    <property type="entry name" value="Ankyrin_rpt"/>
</dbReference>
<keyword evidence="8" id="KW-0106">Calcium</keyword>
<dbReference type="SUPFAM" id="SSF48403">
    <property type="entry name" value="Ankyrin repeat"/>
    <property type="match status" value="1"/>
</dbReference>
<dbReference type="Pfam" id="PF12796">
    <property type="entry name" value="Ank_2"/>
    <property type="match status" value="1"/>
</dbReference>
<evidence type="ECO:0000256" key="6">
    <source>
        <dbReference type="ARBA" id="ARBA00022692"/>
    </source>
</evidence>
<evidence type="ECO:0000256" key="7">
    <source>
        <dbReference type="ARBA" id="ARBA00022737"/>
    </source>
</evidence>
<evidence type="ECO:0000256" key="10">
    <source>
        <dbReference type="ARBA" id="ARBA00023065"/>
    </source>
</evidence>
<comment type="subcellular location">
    <subcellularLocation>
        <location evidence="1">Cell membrane</location>
        <topology evidence="1">Multi-pass membrane protein</topology>
    </subcellularLocation>
</comment>
<evidence type="ECO:0000256" key="1">
    <source>
        <dbReference type="ARBA" id="ARBA00004651"/>
    </source>
</evidence>
<reference evidence="17 18" key="1">
    <citation type="submission" date="2019-01" db="EMBL/GenBank/DDBJ databases">
        <title>A draft genome assembly of the solar-powered sea slug Elysia chlorotica.</title>
        <authorList>
            <person name="Cai H."/>
            <person name="Li Q."/>
            <person name="Fang X."/>
            <person name="Li J."/>
            <person name="Curtis N.E."/>
            <person name="Altenburger A."/>
            <person name="Shibata T."/>
            <person name="Feng M."/>
            <person name="Maeda T."/>
            <person name="Schwartz J.A."/>
            <person name="Shigenobu S."/>
            <person name="Lundholm N."/>
            <person name="Nishiyama T."/>
            <person name="Yang H."/>
            <person name="Hasebe M."/>
            <person name="Li S."/>
            <person name="Pierce S.K."/>
            <person name="Wang J."/>
        </authorList>
    </citation>
    <scope>NUCLEOTIDE SEQUENCE [LARGE SCALE GENOMIC DNA]</scope>
    <source>
        <strain evidence="17">EC2010</strain>
        <tissue evidence="17">Whole organism of an adult</tissue>
    </source>
</reference>
<keyword evidence="6 15" id="KW-0812">Transmembrane</keyword>
<evidence type="ECO:0000256" key="14">
    <source>
        <dbReference type="SAM" id="MobiDB-lite"/>
    </source>
</evidence>
<keyword evidence="18" id="KW-1185">Reference proteome</keyword>
<dbReference type="PANTHER" id="PTHR10582">
    <property type="entry name" value="TRANSIENT RECEPTOR POTENTIAL ION CHANNEL PROTEIN"/>
    <property type="match status" value="1"/>
</dbReference>
<keyword evidence="7" id="KW-0677">Repeat</keyword>
<keyword evidence="9 15" id="KW-1133">Transmembrane helix</keyword>
<dbReference type="STRING" id="188477.A0A3S1BKU6"/>
<keyword evidence="13" id="KW-0040">ANK repeat</keyword>
<evidence type="ECO:0000256" key="11">
    <source>
        <dbReference type="ARBA" id="ARBA00023136"/>
    </source>
</evidence>
<feature type="transmembrane region" description="Helical" evidence="15">
    <location>
        <begin position="375"/>
        <end position="392"/>
    </location>
</feature>
<evidence type="ECO:0000256" key="9">
    <source>
        <dbReference type="ARBA" id="ARBA00022989"/>
    </source>
</evidence>
<keyword evidence="5" id="KW-0107">Calcium channel</keyword>
<dbReference type="InterPro" id="IPR005821">
    <property type="entry name" value="Ion_trans_dom"/>
</dbReference>
<evidence type="ECO:0000313" key="18">
    <source>
        <dbReference type="Proteomes" id="UP000271974"/>
    </source>
</evidence>
<organism evidence="17 18">
    <name type="scientific">Elysia chlorotica</name>
    <name type="common">Eastern emerald elysia</name>
    <name type="synonym">Sea slug</name>
    <dbReference type="NCBI Taxonomy" id="188477"/>
    <lineage>
        <taxon>Eukaryota</taxon>
        <taxon>Metazoa</taxon>
        <taxon>Spiralia</taxon>
        <taxon>Lophotrochozoa</taxon>
        <taxon>Mollusca</taxon>
        <taxon>Gastropoda</taxon>
        <taxon>Heterobranchia</taxon>
        <taxon>Euthyneura</taxon>
        <taxon>Panpulmonata</taxon>
        <taxon>Sacoglossa</taxon>
        <taxon>Placobranchoidea</taxon>
        <taxon>Plakobranchidae</taxon>
        <taxon>Elysia</taxon>
    </lineage>
</organism>
<keyword evidence="3" id="KW-1003">Cell membrane</keyword>
<evidence type="ECO:0000259" key="16">
    <source>
        <dbReference type="Pfam" id="PF00520"/>
    </source>
</evidence>
<evidence type="ECO:0000256" key="15">
    <source>
        <dbReference type="SAM" id="Phobius"/>
    </source>
</evidence>
<feature type="domain" description="Ion transport" evidence="16">
    <location>
        <begin position="337"/>
        <end position="570"/>
    </location>
</feature>
<dbReference type="SMART" id="SM00248">
    <property type="entry name" value="ANK"/>
    <property type="match status" value="3"/>
</dbReference>
<evidence type="ECO:0000256" key="5">
    <source>
        <dbReference type="ARBA" id="ARBA00022673"/>
    </source>
</evidence>
<sequence length="689" mass="78518">MAAAADEESVVSSGLGSLMERKDPGSGARGGDYNNSNTSLNDIPLSPIGVEDERSTVSFDSPLTLAAKTAQAQPTQFLADFLGEEVNEDLFQKEVAQKTQVYMIGRQEAETEVVIDRLTHKEGNKDKALLYVVSEMITESKVQIFVNTLLHRGAHPSYCDKDWQTPLHHAVRRGFKGVVSKLLQHDALPHARDKKRRLPFHLALEGRHDEIASLLVKYTPNPMVRELFVSPMNQDQAECTLHDLLCKDMQQTALSVLDCMVDRVGQTDHARVYYHVLDADDKGRPPPHPKFDNSSKSCLHMISREGYKDLVLHLVVRLLIRRKWKSFARLRFQLNSFMFLFTLVCLTFAVVTGVTTSDPTVYDTPIQVARALFEMWSLGAALVTFCLELNQLRKHRLDYWRDPFNWIDLGSSSLLLAVCPLRFCEHMEQWPVFSMGYLLWTLRIFKYAAVFRQTGAYAQILWRIISHDFLQFTFVFFFILLAFTGSFVLSLRGENSLDLHSETSSFWQVLFTGVRILIEAEPVVDYTGDNGYKVMSCVLMVCFLFVCCVVLLNILIAQLSDTYQHVQAHAQRGLELNRAWIITRVERNSIFLGRGYRCTKYLEMEEIGEPASVLEKWESPILNEISKDVRTLSQSVESTGMNLLTVTNRLSRQEYALKRIQDQLEQLLALQTSRSGVSDRHRKHGSLSS</sequence>
<dbReference type="GO" id="GO:0005886">
    <property type="term" value="C:plasma membrane"/>
    <property type="evidence" value="ECO:0007669"/>
    <property type="project" value="UniProtKB-SubCell"/>
</dbReference>
<dbReference type="GO" id="GO:0005262">
    <property type="term" value="F:calcium channel activity"/>
    <property type="evidence" value="ECO:0007669"/>
    <property type="project" value="UniProtKB-KW"/>
</dbReference>
<dbReference type="PANTHER" id="PTHR10582:SF2">
    <property type="entry name" value="INACTIVE"/>
    <property type="match status" value="1"/>
</dbReference>
<dbReference type="Pfam" id="PF00520">
    <property type="entry name" value="Ion_trans"/>
    <property type="match status" value="1"/>
</dbReference>
<feature type="repeat" description="ANK" evidence="13">
    <location>
        <begin position="162"/>
        <end position="194"/>
    </location>
</feature>
<dbReference type="AlphaFoldDB" id="A0A3S1BKU6"/>